<comment type="caution">
    <text evidence="1">The sequence shown here is derived from an EMBL/GenBank/DDBJ whole genome shotgun (WGS) entry which is preliminary data.</text>
</comment>
<reference evidence="2" key="2">
    <citation type="journal article" date="2018" name="Mol. Plant Microbe Interact.">
        <title>Genome sequence resources for the wheat stripe rust pathogen (Puccinia striiformis f. sp. tritici) and the barley stripe rust pathogen (Puccinia striiformis f. sp. hordei).</title>
        <authorList>
            <person name="Xia C."/>
            <person name="Wang M."/>
            <person name="Yin C."/>
            <person name="Cornejo O.E."/>
            <person name="Hulbert S.H."/>
            <person name="Chen X."/>
        </authorList>
    </citation>
    <scope>NUCLEOTIDE SEQUENCE [LARGE SCALE GENOMIC DNA]</scope>
    <source>
        <strain evidence="2">93-210</strain>
    </source>
</reference>
<name>A0ACC0EAD0_9BASI</name>
<gene>
    <name evidence="1" type="ORF">MJO28_008240</name>
</gene>
<sequence length="83" mass="9869">MEKRKEHRGDGISIITNENAWLDSNYAGRNTIKLDLLPEISKEINLEREQKTSQNKSHQRRDELDKNLEETTHQFLIHRARTE</sequence>
<proteinExistence type="predicted"/>
<organism evidence="1 2">
    <name type="scientific">Puccinia striiformis f. sp. tritici</name>
    <dbReference type="NCBI Taxonomy" id="168172"/>
    <lineage>
        <taxon>Eukaryota</taxon>
        <taxon>Fungi</taxon>
        <taxon>Dikarya</taxon>
        <taxon>Basidiomycota</taxon>
        <taxon>Pucciniomycotina</taxon>
        <taxon>Pucciniomycetes</taxon>
        <taxon>Pucciniales</taxon>
        <taxon>Pucciniaceae</taxon>
        <taxon>Puccinia</taxon>
    </lineage>
</organism>
<protein>
    <submittedName>
        <fullName evidence="1">Uncharacterized protein</fullName>
    </submittedName>
</protein>
<dbReference type="Proteomes" id="UP001060170">
    <property type="component" value="Chromosome 8"/>
</dbReference>
<dbReference type="EMBL" id="CM045872">
    <property type="protein sequence ID" value="KAI7949419.1"/>
    <property type="molecule type" value="Genomic_DNA"/>
</dbReference>
<accession>A0ACC0EAD0</accession>
<reference evidence="2" key="1">
    <citation type="journal article" date="2018" name="BMC Genomics">
        <title>Genomic insights into host adaptation between the wheat stripe rust pathogen (Puccinia striiformis f. sp. tritici) and the barley stripe rust pathogen (Puccinia striiformis f. sp. hordei).</title>
        <authorList>
            <person name="Xia C."/>
            <person name="Wang M."/>
            <person name="Yin C."/>
            <person name="Cornejo O.E."/>
            <person name="Hulbert S.H."/>
            <person name="Chen X."/>
        </authorList>
    </citation>
    <scope>NUCLEOTIDE SEQUENCE [LARGE SCALE GENOMIC DNA]</scope>
    <source>
        <strain evidence="2">93-210</strain>
    </source>
</reference>
<evidence type="ECO:0000313" key="1">
    <source>
        <dbReference type="EMBL" id="KAI7949419.1"/>
    </source>
</evidence>
<reference evidence="1 2" key="3">
    <citation type="journal article" date="2022" name="Microbiol. Spectr.">
        <title>Folding features and dynamics of 3D genome architecture in plant fungal pathogens.</title>
        <authorList>
            <person name="Xia C."/>
        </authorList>
    </citation>
    <scope>NUCLEOTIDE SEQUENCE [LARGE SCALE GENOMIC DNA]</scope>
    <source>
        <strain evidence="1 2">93-210</strain>
    </source>
</reference>
<evidence type="ECO:0000313" key="2">
    <source>
        <dbReference type="Proteomes" id="UP001060170"/>
    </source>
</evidence>
<keyword evidence="2" id="KW-1185">Reference proteome</keyword>